<keyword evidence="8" id="KW-1185">Reference proteome</keyword>
<dbReference type="STRING" id="1231657.A0A1Y1ZP56"/>
<feature type="domain" description="Protein kinase" evidence="6">
    <location>
        <begin position="1"/>
        <end position="273"/>
    </location>
</feature>
<feature type="compositionally biased region" description="Polar residues" evidence="5">
    <location>
        <begin position="28"/>
        <end position="49"/>
    </location>
</feature>
<dbReference type="SMART" id="SM00220">
    <property type="entry name" value="S_TKc"/>
    <property type="match status" value="1"/>
</dbReference>
<dbReference type="SUPFAM" id="SSF56112">
    <property type="entry name" value="Protein kinase-like (PK-like)"/>
    <property type="match status" value="1"/>
</dbReference>
<evidence type="ECO:0000313" key="7">
    <source>
        <dbReference type="EMBL" id="ORY12033.1"/>
    </source>
</evidence>
<dbReference type="Proteomes" id="UP000193144">
    <property type="component" value="Unassembled WGS sequence"/>
</dbReference>
<dbReference type="GO" id="GO:0004672">
    <property type="term" value="F:protein kinase activity"/>
    <property type="evidence" value="ECO:0007669"/>
    <property type="project" value="InterPro"/>
</dbReference>
<dbReference type="AlphaFoldDB" id="A0A1Y1ZP56"/>
<dbReference type="PANTHER" id="PTHR11042">
    <property type="entry name" value="EUKARYOTIC TRANSLATION INITIATION FACTOR 2-ALPHA KINASE EIF2-ALPHA KINASE -RELATED"/>
    <property type="match status" value="1"/>
</dbReference>
<evidence type="ECO:0000256" key="2">
    <source>
        <dbReference type="ARBA" id="ARBA00022741"/>
    </source>
</evidence>
<dbReference type="GO" id="GO:0005524">
    <property type="term" value="F:ATP binding"/>
    <property type="evidence" value="ECO:0007669"/>
    <property type="project" value="UniProtKB-KW"/>
</dbReference>
<keyword evidence="3 7" id="KW-0418">Kinase</keyword>
<evidence type="ECO:0000256" key="1">
    <source>
        <dbReference type="ARBA" id="ARBA00022679"/>
    </source>
</evidence>
<evidence type="ECO:0000313" key="8">
    <source>
        <dbReference type="Proteomes" id="UP000193144"/>
    </source>
</evidence>
<sequence>MSFDAGKDKRDQHLRNVHGTDTPLRESGTISSTKKPNHPDSNGAQQLSHQQEDIFRRTSSSHQEEQGPYQSLGFLGQGGFGSVDKVYKRSDSSRTLLARKRYRSPHIRPAERQNVSNILIKGSKVYLTDFGISKAVSQDDTTGSVGLVGPHTFTYSAPEVLADEEHVRRGRAADIYSLGCIFLEIATALVRGPGFRAKFTNFRIEESGTQAYAHNKEAILTWIPGLWLYATSHHGEIAFESAVVCLAFLMLDPDSTQRITSRQLVSMIVHPELHDMRSINANACSECRVRNGYKDPNLPLHSRFKPSIGYKSHYMLDEDGDMVVPSRWADAKEEHLESHMWWT</sequence>
<evidence type="ECO:0000256" key="5">
    <source>
        <dbReference type="SAM" id="MobiDB-lite"/>
    </source>
</evidence>
<dbReference type="InterPro" id="IPR000719">
    <property type="entry name" value="Prot_kinase_dom"/>
</dbReference>
<keyword evidence="4" id="KW-0067">ATP-binding</keyword>
<feature type="region of interest" description="Disordered" evidence="5">
    <location>
        <begin position="1"/>
        <end position="74"/>
    </location>
</feature>
<keyword evidence="1" id="KW-0808">Transferase</keyword>
<evidence type="ECO:0000256" key="3">
    <source>
        <dbReference type="ARBA" id="ARBA00022777"/>
    </source>
</evidence>
<evidence type="ECO:0000259" key="6">
    <source>
        <dbReference type="PROSITE" id="PS50011"/>
    </source>
</evidence>
<dbReference type="InterPro" id="IPR011009">
    <property type="entry name" value="Kinase-like_dom_sf"/>
</dbReference>
<dbReference type="Gene3D" id="1.10.510.10">
    <property type="entry name" value="Transferase(Phosphotransferase) domain 1"/>
    <property type="match status" value="1"/>
</dbReference>
<dbReference type="Pfam" id="PF00069">
    <property type="entry name" value="Pkinase"/>
    <property type="match status" value="1"/>
</dbReference>
<organism evidence="7 8">
    <name type="scientific">Clohesyomyces aquaticus</name>
    <dbReference type="NCBI Taxonomy" id="1231657"/>
    <lineage>
        <taxon>Eukaryota</taxon>
        <taxon>Fungi</taxon>
        <taxon>Dikarya</taxon>
        <taxon>Ascomycota</taxon>
        <taxon>Pezizomycotina</taxon>
        <taxon>Dothideomycetes</taxon>
        <taxon>Pleosporomycetidae</taxon>
        <taxon>Pleosporales</taxon>
        <taxon>Lindgomycetaceae</taxon>
        <taxon>Clohesyomyces</taxon>
    </lineage>
</organism>
<dbReference type="OrthoDB" id="4062651at2759"/>
<comment type="caution">
    <text evidence="7">The sequence shown here is derived from an EMBL/GenBank/DDBJ whole genome shotgun (WGS) entry which is preliminary data.</text>
</comment>
<dbReference type="PROSITE" id="PS50011">
    <property type="entry name" value="PROTEIN_KINASE_DOM"/>
    <property type="match status" value="1"/>
</dbReference>
<dbReference type="GO" id="GO:0005737">
    <property type="term" value="C:cytoplasm"/>
    <property type="evidence" value="ECO:0007669"/>
    <property type="project" value="TreeGrafter"/>
</dbReference>
<dbReference type="EMBL" id="MCFA01000055">
    <property type="protein sequence ID" value="ORY12033.1"/>
    <property type="molecule type" value="Genomic_DNA"/>
</dbReference>
<proteinExistence type="predicted"/>
<reference evidence="7 8" key="1">
    <citation type="submission" date="2016-07" db="EMBL/GenBank/DDBJ databases">
        <title>Pervasive Adenine N6-methylation of Active Genes in Fungi.</title>
        <authorList>
            <consortium name="DOE Joint Genome Institute"/>
            <person name="Mondo S.J."/>
            <person name="Dannebaum R.O."/>
            <person name="Kuo R.C."/>
            <person name="Labutti K."/>
            <person name="Haridas S."/>
            <person name="Kuo A."/>
            <person name="Salamov A."/>
            <person name="Ahrendt S.R."/>
            <person name="Lipzen A."/>
            <person name="Sullivan W."/>
            <person name="Andreopoulos W.B."/>
            <person name="Clum A."/>
            <person name="Lindquist E."/>
            <person name="Daum C."/>
            <person name="Ramamoorthy G.K."/>
            <person name="Gryganskyi A."/>
            <person name="Culley D."/>
            <person name="Magnuson J.K."/>
            <person name="James T.Y."/>
            <person name="O'Malley M.A."/>
            <person name="Stajich J.E."/>
            <person name="Spatafora J.W."/>
            <person name="Visel A."/>
            <person name="Grigoriev I.V."/>
        </authorList>
    </citation>
    <scope>NUCLEOTIDE SEQUENCE [LARGE SCALE GENOMIC DNA]</scope>
    <source>
        <strain evidence="7 8">CBS 115471</strain>
    </source>
</reference>
<keyword evidence="2" id="KW-0547">Nucleotide-binding</keyword>
<dbReference type="InterPro" id="IPR050339">
    <property type="entry name" value="CC_SR_Kinase"/>
</dbReference>
<feature type="compositionally biased region" description="Basic and acidic residues" evidence="5">
    <location>
        <begin position="1"/>
        <end position="14"/>
    </location>
</feature>
<evidence type="ECO:0000256" key="4">
    <source>
        <dbReference type="ARBA" id="ARBA00022840"/>
    </source>
</evidence>
<accession>A0A1Y1ZP56</accession>
<name>A0A1Y1ZP56_9PLEO</name>
<gene>
    <name evidence="7" type="ORF">BCR34DRAFT_311313</name>
</gene>
<protein>
    <submittedName>
        <fullName evidence="7">Kinase-like domain-containing protein</fullName>
    </submittedName>
</protein>
<dbReference type="GO" id="GO:0005634">
    <property type="term" value="C:nucleus"/>
    <property type="evidence" value="ECO:0007669"/>
    <property type="project" value="TreeGrafter"/>
</dbReference>